<dbReference type="Gene3D" id="1.20.920.60">
    <property type="match status" value="1"/>
</dbReference>
<comment type="caution">
    <text evidence="2">The sequence shown here is derived from an EMBL/GenBank/DDBJ whole genome shotgun (WGS) entry which is preliminary data.</text>
</comment>
<dbReference type="AlphaFoldDB" id="A0AAV3YAM2"/>
<proteinExistence type="predicted"/>
<dbReference type="Proteomes" id="UP000735302">
    <property type="component" value="Unassembled WGS sequence"/>
</dbReference>
<protein>
    <submittedName>
        <fullName evidence="2">Kyp peptidase</fullName>
    </submittedName>
</protein>
<reference evidence="2 3" key="1">
    <citation type="journal article" date="2021" name="Elife">
        <title>Chloroplast acquisition without the gene transfer in kleptoplastic sea slugs, Plakobranchus ocellatus.</title>
        <authorList>
            <person name="Maeda T."/>
            <person name="Takahashi S."/>
            <person name="Yoshida T."/>
            <person name="Shimamura S."/>
            <person name="Takaki Y."/>
            <person name="Nagai Y."/>
            <person name="Toyoda A."/>
            <person name="Suzuki Y."/>
            <person name="Arimoto A."/>
            <person name="Ishii H."/>
            <person name="Satoh N."/>
            <person name="Nishiyama T."/>
            <person name="Hasebe M."/>
            <person name="Maruyama T."/>
            <person name="Minagawa J."/>
            <person name="Obokata J."/>
            <person name="Shigenobu S."/>
        </authorList>
    </citation>
    <scope>NUCLEOTIDE SEQUENCE [LARGE SCALE GENOMIC DNA]</scope>
</reference>
<evidence type="ECO:0000259" key="1">
    <source>
        <dbReference type="Pfam" id="PF12777"/>
    </source>
</evidence>
<feature type="domain" description="Dynein heavy chain coiled coil stalk" evidence="1">
    <location>
        <begin position="32"/>
        <end position="145"/>
    </location>
</feature>
<keyword evidence="3" id="KW-1185">Reference proteome</keyword>
<dbReference type="Pfam" id="PF12777">
    <property type="entry name" value="MT"/>
    <property type="match status" value="1"/>
</dbReference>
<gene>
    <name evidence="2" type="ORF">PoB_000598700</name>
</gene>
<accession>A0AAV3YAM2</accession>
<evidence type="ECO:0000313" key="3">
    <source>
        <dbReference type="Proteomes" id="UP000735302"/>
    </source>
</evidence>
<sequence length="149" mass="16368">MFLFSVKTSCRGKFKIIDSKVKVSAEVASLRPDLQEISSFAAPPQAVKDVITAVQLLLGKPIHIATDWKEARKVLKAGKDDIVRQIAQRAVEQVDLESALKAKDIIKNYTEARILGVSRGSAGLFRWVTTTIEAVESRCGGDSQRKEGK</sequence>
<evidence type="ECO:0000313" key="2">
    <source>
        <dbReference type="EMBL" id="GFN79481.1"/>
    </source>
</evidence>
<name>A0AAV3YAM2_9GAST</name>
<organism evidence="2 3">
    <name type="scientific">Plakobranchus ocellatus</name>
    <dbReference type="NCBI Taxonomy" id="259542"/>
    <lineage>
        <taxon>Eukaryota</taxon>
        <taxon>Metazoa</taxon>
        <taxon>Spiralia</taxon>
        <taxon>Lophotrochozoa</taxon>
        <taxon>Mollusca</taxon>
        <taxon>Gastropoda</taxon>
        <taxon>Heterobranchia</taxon>
        <taxon>Euthyneura</taxon>
        <taxon>Panpulmonata</taxon>
        <taxon>Sacoglossa</taxon>
        <taxon>Placobranchoidea</taxon>
        <taxon>Plakobranchidae</taxon>
        <taxon>Plakobranchus</taxon>
    </lineage>
</organism>
<dbReference type="InterPro" id="IPR024743">
    <property type="entry name" value="Dynein_HC_stalk"/>
</dbReference>
<dbReference type="EMBL" id="BLXT01000663">
    <property type="protein sequence ID" value="GFN79481.1"/>
    <property type="molecule type" value="Genomic_DNA"/>
</dbReference>